<dbReference type="OrthoDB" id="10257471at2759"/>
<name>W4G061_APHAT</name>
<evidence type="ECO:0000259" key="1">
    <source>
        <dbReference type="Pfam" id="PF25372"/>
    </source>
</evidence>
<dbReference type="GeneID" id="20814489"/>
<feature type="domain" description="F-box/LRR-repeat protein 15-like leucin rich repeat" evidence="1">
    <location>
        <begin position="96"/>
        <end position="207"/>
    </location>
</feature>
<reference evidence="2" key="1">
    <citation type="submission" date="2013-12" db="EMBL/GenBank/DDBJ databases">
        <title>The Genome Sequence of Aphanomyces astaci APO3.</title>
        <authorList>
            <consortium name="The Broad Institute Genomics Platform"/>
            <person name="Russ C."/>
            <person name="Tyler B."/>
            <person name="van West P."/>
            <person name="Dieguez-Uribeondo J."/>
            <person name="Young S.K."/>
            <person name="Zeng Q."/>
            <person name="Gargeya S."/>
            <person name="Fitzgerald M."/>
            <person name="Abouelleil A."/>
            <person name="Alvarado L."/>
            <person name="Chapman S.B."/>
            <person name="Gainer-Dewar J."/>
            <person name="Goldberg J."/>
            <person name="Griggs A."/>
            <person name="Gujja S."/>
            <person name="Hansen M."/>
            <person name="Howarth C."/>
            <person name="Imamovic A."/>
            <person name="Ireland A."/>
            <person name="Larimer J."/>
            <person name="McCowan C."/>
            <person name="Murphy C."/>
            <person name="Pearson M."/>
            <person name="Poon T.W."/>
            <person name="Priest M."/>
            <person name="Roberts A."/>
            <person name="Saif S."/>
            <person name="Shea T."/>
            <person name="Sykes S."/>
            <person name="Wortman J."/>
            <person name="Nusbaum C."/>
            <person name="Birren B."/>
        </authorList>
    </citation>
    <scope>NUCLEOTIDE SEQUENCE [LARGE SCALE GENOMIC DNA]</scope>
    <source>
        <strain evidence="2">APO3</strain>
    </source>
</reference>
<dbReference type="VEuPathDB" id="FungiDB:H257_12493"/>
<dbReference type="InterPro" id="IPR006553">
    <property type="entry name" value="Leu-rich_rpt_Cys-con_subtyp"/>
</dbReference>
<organism evidence="2">
    <name type="scientific">Aphanomyces astaci</name>
    <name type="common">Crayfish plague agent</name>
    <dbReference type="NCBI Taxonomy" id="112090"/>
    <lineage>
        <taxon>Eukaryota</taxon>
        <taxon>Sar</taxon>
        <taxon>Stramenopiles</taxon>
        <taxon>Oomycota</taxon>
        <taxon>Saprolegniomycetes</taxon>
        <taxon>Saprolegniales</taxon>
        <taxon>Verrucalvaceae</taxon>
        <taxon>Aphanomyces</taxon>
    </lineage>
</organism>
<dbReference type="GO" id="GO:0031146">
    <property type="term" value="P:SCF-dependent proteasomal ubiquitin-dependent protein catabolic process"/>
    <property type="evidence" value="ECO:0007669"/>
    <property type="project" value="TreeGrafter"/>
</dbReference>
<dbReference type="AlphaFoldDB" id="W4G061"/>
<evidence type="ECO:0000313" key="2">
    <source>
        <dbReference type="EMBL" id="ETV72333.1"/>
    </source>
</evidence>
<dbReference type="STRING" id="112090.W4G061"/>
<dbReference type="SMART" id="SM00367">
    <property type="entry name" value="LRR_CC"/>
    <property type="match status" value="5"/>
</dbReference>
<dbReference type="InterPro" id="IPR032675">
    <property type="entry name" value="LRR_dom_sf"/>
</dbReference>
<accession>W4G061</accession>
<protein>
    <recommendedName>
        <fullName evidence="1">F-box/LRR-repeat protein 15-like leucin rich repeat domain-containing protein</fullName>
    </recommendedName>
</protein>
<sequence length="326" mass="36437">MPPPPTPPTLLDLLCRKEIMFNGVMSTEPILSRVVSYLGFQHNLGEARSPMQLAAVLGATCVKYLKLTRRNPHFYRWLVLQPPSAVTQSAFERLVDLHSSAIRCLDLSFCHEFITDTELTRLATTCPQLTQCVVWGCHQLTDTGMMALASTCPYLTFLNFGACAKITDASLERIGTDLLYLDNLHLSGCPLVTDAGIVSLLPSSRVVLQLRRLKDPSPVPTEFDLHHMKTQLRKFDCSKVTFRRVTDTNDELVLHFATRPKAVALWCEAKPNKFMPRLMSSDATHHFAGQYVCISLKVLNVIGCPKVSRAAPAKLKSHHIQIKVLQ</sequence>
<dbReference type="RefSeq" id="XP_009838015.1">
    <property type="nucleotide sequence ID" value="XM_009839713.1"/>
</dbReference>
<dbReference type="InterPro" id="IPR057207">
    <property type="entry name" value="FBXL15_LRR"/>
</dbReference>
<dbReference type="EMBL" id="KI913154">
    <property type="protein sequence ID" value="ETV72333.1"/>
    <property type="molecule type" value="Genomic_DNA"/>
</dbReference>
<dbReference type="GO" id="GO:0019005">
    <property type="term" value="C:SCF ubiquitin ligase complex"/>
    <property type="evidence" value="ECO:0007669"/>
    <property type="project" value="TreeGrafter"/>
</dbReference>
<dbReference type="Gene3D" id="3.80.10.10">
    <property type="entry name" value="Ribonuclease Inhibitor"/>
    <property type="match status" value="1"/>
</dbReference>
<gene>
    <name evidence="2" type="ORF">H257_12493</name>
</gene>
<dbReference type="PANTHER" id="PTHR13318">
    <property type="entry name" value="PARTNER OF PAIRED, ISOFORM B-RELATED"/>
    <property type="match status" value="1"/>
</dbReference>
<proteinExistence type="predicted"/>
<dbReference type="Pfam" id="PF25372">
    <property type="entry name" value="DUF7885"/>
    <property type="match status" value="1"/>
</dbReference>
<dbReference type="SUPFAM" id="SSF52047">
    <property type="entry name" value="RNI-like"/>
    <property type="match status" value="1"/>
</dbReference>